<protein>
    <recommendedName>
        <fullName evidence="4">Cellulase</fullName>
    </recommendedName>
</protein>
<dbReference type="Proteomes" id="UP001189429">
    <property type="component" value="Unassembled WGS sequence"/>
</dbReference>
<name>A0ABN9Q1X9_9DINO</name>
<dbReference type="EMBL" id="CAUYUJ010002197">
    <property type="protein sequence ID" value="CAK0799656.1"/>
    <property type="molecule type" value="Genomic_DNA"/>
</dbReference>
<evidence type="ECO:0000256" key="1">
    <source>
        <dbReference type="SAM" id="MobiDB-lite"/>
    </source>
</evidence>
<gene>
    <name evidence="2" type="ORF">PCOR1329_LOCUS8028</name>
</gene>
<feature type="compositionally biased region" description="Basic and acidic residues" evidence="1">
    <location>
        <begin position="62"/>
        <end position="90"/>
    </location>
</feature>
<dbReference type="PANTHER" id="PTHR24024">
    <property type="entry name" value="PULMONARY SURFACTANT-ASSOCIATED PROTEIN A"/>
    <property type="match status" value="1"/>
</dbReference>
<evidence type="ECO:0008006" key="4">
    <source>
        <dbReference type="Google" id="ProtNLM"/>
    </source>
</evidence>
<evidence type="ECO:0000313" key="2">
    <source>
        <dbReference type="EMBL" id="CAK0799656.1"/>
    </source>
</evidence>
<keyword evidence="3" id="KW-1185">Reference proteome</keyword>
<dbReference type="InterPro" id="IPR051077">
    <property type="entry name" value="Ca-dependent_lectin"/>
</dbReference>
<reference evidence="2" key="1">
    <citation type="submission" date="2023-10" db="EMBL/GenBank/DDBJ databases">
        <authorList>
            <person name="Chen Y."/>
            <person name="Shah S."/>
            <person name="Dougan E. K."/>
            <person name="Thang M."/>
            <person name="Chan C."/>
        </authorList>
    </citation>
    <scope>NUCLEOTIDE SEQUENCE [LARGE SCALE GENOMIC DNA]</scope>
</reference>
<comment type="caution">
    <text evidence="2">The sequence shown here is derived from an EMBL/GenBank/DDBJ whole genome shotgun (WGS) entry which is preliminary data.</text>
</comment>
<accession>A0ABN9Q1X9</accession>
<organism evidence="2 3">
    <name type="scientific">Prorocentrum cordatum</name>
    <dbReference type="NCBI Taxonomy" id="2364126"/>
    <lineage>
        <taxon>Eukaryota</taxon>
        <taxon>Sar</taxon>
        <taxon>Alveolata</taxon>
        <taxon>Dinophyceae</taxon>
        <taxon>Prorocentrales</taxon>
        <taxon>Prorocentraceae</taxon>
        <taxon>Prorocentrum</taxon>
    </lineage>
</organism>
<feature type="region of interest" description="Disordered" evidence="1">
    <location>
        <begin position="62"/>
        <end position="100"/>
    </location>
</feature>
<evidence type="ECO:0000313" key="3">
    <source>
        <dbReference type="Proteomes" id="UP001189429"/>
    </source>
</evidence>
<sequence length="933" mass="101236">MAEHIKGIIAVAFLVASVPVLLLPGKFTITLTTGQGTLTSQEGDELAKQLLDLSQQVSALRKEHATEGAEGASRRLRLDNETRGQEHDADPSLETQRAPLRRLSGDPGWTLLLSTNLASTSIGDFASGTQVGSLANSATADYRIGKSGAQLQSEGLTGIRVTTASGHHFQYEGTLYPSGFDNTCTSCNCPGNTIGGGFWWHGGKGGCYGSTHFGLKREADVHSVCNDGNADDSSWGHFHRSGVDTGVYFFGDVCINENEWQERFFFWGRQPSQASGATAGATQSTSTLKRRAVYTRWGSKSCPLGSVLLYSGFMSTSHYTHSGSGYNMLCMHPSPQLPSGYDAANNEGALLYGVEYENTGAIDRHHDHDAACAVCQWQNGATVFVEWGNAESRHNPSTPKTCSNPAHEMIYTGLIMSEHYTHRKSEHICVDLDREYVGEADQSDDNFNGGLLYTTEMEQGAADEYAYPHDREVGCTVCGIPAKSVNADGEVTIMPESETAVFTVWGKRQCPGEGVSSEQLYTGFVAGSYYDHGGSGANQICMTTSNPNAPSGYSDGNQNGALLYGAEYQNTGAIDANHNGDAACVVCRYLTPHKDVYVQWGRSSSCSNSHAAVYNGYSMGEKFTHHRSTRVCVHTARETHARSDWSDHNGALLYTTELEMSVSGVAANAEVGCSSCAGTGGKSVYTRWGSRSCPVGSSLLYEGNMMAEHYTHRGGGANTICMHPQMQNPAGWSSGNENGDLLYKMEYQNTGAIDANHDHEAACAVCELAHWESVYTQWGRSTTCASGHLTLYTGFIMSERYNHNKGDQILVCRLREGGDRELKRRRPERGPPLLETYQRDGARIFTRGPVPPQRRGWLFGMRGGNAGAGGSLREADRGCGQRGKLLQERHPRRVGEGRLADCWPERDGELWVHGVWGHFELREGDTGVGAGES</sequence>
<proteinExistence type="predicted"/>
<dbReference type="PANTHER" id="PTHR24024:SF18">
    <property type="entry name" value="SHORT-CHAIN COLLAGEN C4-LIKE"/>
    <property type="match status" value="1"/>
</dbReference>